<proteinExistence type="predicted"/>
<evidence type="ECO:0000313" key="1">
    <source>
        <dbReference type="EMBL" id="CEK56100.1"/>
    </source>
</evidence>
<accession>A0A0B6YKS7</accession>
<protein>
    <submittedName>
        <fullName evidence="1">Uncharacterized protein</fullName>
    </submittedName>
</protein>
<reference evidence="1" key="1">
    <citation type="submission" date="2014-12" db="EMBL/GenBank/DDBJ databases">
        <title>Insight into the proteome of Arion vulgaris.</title>
        <authorList>
            <person name="Aradska J."/>
            <person name="Bulat T."/>
            <person name="Smidak R."/>
            <person name="Sarate P."/>
            <person name="Gangsoo J."/>
            <person name="Sialana F."/>
            <person name="Bilban M."/>
            <person name="Lubec G."/>
        </authorList>
    </citation>
    <scope>NUCLEOTIDE SEQUENCE</scope>
    <source>
        <tissue evidence="1">Skin</tissue>
    </source>
</reference>
<dbReference type="AlphaFoldDB" id="A0A0B6YKS7"/>
<organism evidence="1">
    <name type="scientific">Arion vulgaris</name>
    <dbReference type="NCBI Taxonomy" id="1028688"/>
    <lineage>
        <taxon>Eukaryota</taxon>
        <taxon>Metazoa</taxon>
        <taxon>Spiralia</taxon>
        <taxon>Lophotrochozoa</taxon>
        <taxon>Mollusca</taxon>
        <taxon>Gastropoda</taxon>
        <taxon>Heterobranchia</taxon>
        <taxon>Euthyneura</taxon>
        <taxon>Panpulmonata</taxon>
        <taxon>Eupulmonata</taxon>
        <taxon>Stylommatophora</taxon>
        <taxon>Helicina</taxon>
        <taxon>Arionoidea</taxon>
        <taxon>Arionidae</taxon>
        <taxon>Arion</taxon>
    </lineage>
</organism>
<gene>
    <name evidence="1" type="primary">ORF26793</name>
</gene>
<dbReference type="EMBL" id="HACG01009235">
    <property type="protein sequence ID" value="CEK56100.1"/>
    <property type="molecule type" value="Transcribed_RNA"/>
</dbReference>
<name>A0A0B6YKS7_9EUPU</name>
<feature type="non-terminal residue" evidence="1">
    <location>
        <position position="1"/>
    </location>
</feature>
<sequence>LSKTQIQRLEKIQIEAICIIIGCAKDTTCRAMRYLLNLPDINSKIELRRTVAYPKIIQDLTHPIHNELDRPNTSIT</sequence>